<dbReference type="InterPro" id="IPR001451">
    <property type="entry name" value="Hexapep"/>
</dbReference>
<dbReference type="Gene3D" id="2.160.10.10">
    <property type="entry name" value="Hexapeptide repeat proteins"/>
    <property type="match status" value="1"/>
</dbReference>
<keyword evidence="3" id="KW-0012">Acyltransferase</keyword>
<dbReference type="Pfam" id="PF00132">
    <property type="entry name" value="Hexapep"/>
    <property type="match status" value="1"/>
</dbReference>
<keyword evidence="1 4" id="KW-0808">Transferase</keyword>
<dbReference type="CDD" id="cd04647">
    <property type="entry name" value="LbH_MAT_like"/>
    <property type="match status" value="1"/>
</dbReference>
<dbReference type="OrthoDB" id="9815592at2"/>
<dbReference type="PANTHER" id="PTHR23416:SF78">
    <property type="entry name" value="LIPOPOLYSACCHARIDE BIOSYNTHESIS O-ACETYL TRANSFERASE WBBJ-RELATED"/>
    <property type="match status" value="1"/>
</dbReference>
<dbReference type="SUPFAM" id="SSF51161">
    <property type="entry name" value="Trimeric LpxA-like enzymes"/>
    <property type="match status" value="1"/>
</dbReference>
<proteinExistence type="predicted"/>
<keyword evidence="2" id="KW-0677">Repeat</keyword>
<reference evidence="4 5" key="1">
    <citation type="journal article" date="2005" name="Nucleic Acids Res.">
        <title>Genomic blueprint of Hahella chejuensis, a marine microbe producing an algicidal agent.</title>
        <authorList>
            <person name="Jeong H."/>
            <person name="Yim J.H."/>
            <person name="Lee C."/>
            <person name="Choi S.-H."/>
            <person name="Park Y.K."/>
            <person name="Yoon S.H."/>
            <person name="Hur C.-G."/>
            <person name="Kang H.-Y."/>
            <person name="Kim D."/>
            <person name="Lee H.H."/>
            <person name="Park K.H."/>
            <person name="Park S.-H."/>
            <person name="Park H.-S."/>
            <person name="Lee H.K."/>
            <person name="Oh T.K."/>
            <person name="Kim J.F."/>
        </authorList>
    </citation>
    <scope>NUCLEOTIDE SEQUENCE [LARGE SCALE GENOMIC DNA]</scope>
    <source>
        <strain evidence="4 5">KCTC 2396</strain>
    </source>
</reference>
<dbReference type="PANTHER" id="PTHR23416">
    <property type="entry name" value="SIALIC ACID SYNTHASE-RELATED"/>
    <property type="match status" value="1"/>
</dbReference>
<evidence type="ECO:0000313" key="4">
    <source>
        <dbReference type="EMBL" id="ABC29520.1"/>
    </source>
</evidence>
<dbReference type="EMBL" id="CP000155">
    <property type="protein sequence ID" value="ABC29520.1"/>
    <property type="molecule type" value="Genomic_DNA"/>
</dbReference>
<accession>Q2SIK4</accession>
<dbReference type="KEGG" id="hch:HCH_10010"/>
<dbReference type="InterPro" id="IPR018357">
    <property type="entry name" value="Hexapep_transf_CS"/>
</dbReference>
<dbReference type="Pfam" id="PF14602">
    <property type="entry name" value="Hexapep_2"/>
    <property type="match status" value="1"/>
</dbReference>
<dbReference type="InterPro" id="IPR051159">
    <property type="entry name" value="Hexapeptide_acetyltransf"/>
</dbReference>
<evidence type="ECO:0000256" key="1">
    <source>
        <dbReference type="ARBA" id="ARBA00022679"/>
    </source>
</evidence>
<dbReference type="PROSITE" id="PS00101">
    <property type="entry name" value="HEXAPEP_TRANSFERASES"/>
    <property type="match status" value="1"/>
</dbReference>
<evidence type="ECO:0000256" key="2">
    <source>
        <dbReference type="ARBA" id="ARBA00022737"/>
    </source>
</evidence>
<dbReference type="HOGENOM" id="CLU_051638_7_1_6"/>
<dbReference type="eggNOG" id="COG0110">
    <property type="taxonomic scope" value="Bacteria"/>
</dbReference>
<evidence type="ECO:0000256" key="3">
    <source>
        <dbReference type="ARBA" id="ARBA00023315"/>
    </source>
</evidence>
<evidence type="ECO:0000313" key="5">
    <source>
        <dbReference type="Proteomes" id="UP000000238"/>
    </source>
</evidence>
<dbReference type="InterPro" id="IPR011004">
    <property type="entry name" value="Trimer_LpxA-like_sf"/>
</dbReference>
<protein>
    <submittedName>
        <fullName evidence="4">Acetyltransferase (Isoleucine patch superfamily)</fullName>
    </submittedName>
</protein>
<gene>
    <name evidence="4" type="ordered locus">HCH_10010</name>
</gene>
<dbReference type="AlphaFoldDB" id="Q2SIK4"/>
<dbReference type="RefSeq" id="WP_011396589.1">
    <property type="nucleotide sequence ID" value="NC_007645.1"/>
</dbReference>
<dbReference type="GO" id="GO:0016746">
    <property type="term" value="F:acyltransferase activity"/>
    <property type="evidence" value="ECO:0007669"/>
    <property type="project" value="UniProtKB-KW"/>
</dbReference>
<dbReference type="Proteomes" id="UP000000238">
    <property type="component" value="Chromosome"/>
</dbReference>
<sequence>MKYNFQKILKKAYTRLTKLILSRKKGLIIGENVTFKGLPSIMLHPSAKVVLHDNVTVNSLNRGYHINMHSSVKLMADMPGATISIGKDTRIHGSCLHAYQSIEIGEGCLIAANCQIMDCSGHNICLTAPHERLDSKGTPKPIVIGNHVWVGANTIILPGVTIGNGSVIGAGSVVRNDIPAGCIAAGNPAQVLVRQEESPGK</sequence>
<dbReference type="STRING" id="349521.HCH_10010"/>
<name>Q2SIK4_HAHCH</name>
<organism evidence="4 5">
    <name type="scientific">Hahella chejuensis (strain KCTC 2396)</name>
    <dbReference type="NCBI Taxonomy" id="349521"/>
    <lineage>
        <taxon>Bacteria</taxon>
        <taxon>Pseudomonadati</taxon>
        <taxon>Pseudomonadota</taxon>
        <taxon>Gammaproteobacteria</taxon>
        <taxon>Oceanospirillales</taxon>
        <taxon>Hahellaceae</taxon>
        <taxon>Hahella</taxon>
    </lineage>
</organism>
<keyword evidence="5" id="KW-1185">Reference proteome</keyword>